<comment type="caution">
    <text evidence="3">The sequence shown here is derived from an EMBL/GenBank/DDBJ whole genome shotgun (WGS) entry which is preliminary data.</text>
</comment>
<feature type="domain" description="SpoVT-AbrB" evidence="2">
    <location>
        <begin position="93"/>
        <end position="138"/>
    </location>
</feature>
<evidence type="ECO:0000313" key="4">
    <source>
        <dbReference type="Proteomes" id="UP000527143"/>
    </source>
</evidence>
<keyword evidence="1" id="KW-0238">DNA-binding</keyword>
<dbReference type="InterPro" id="IPR037914">
    <property type="entry name" value="SpoVT-AbrB_sf"/>
</dbReference>
<dbReference type="PROSITE" id="PS51740">
    <property type="entry name" value="SPOVT_ABRB"/>
    <property type="match status" value="1"/>
</dbReference>
<evidence type="ECO:0000259" key="2">
    <source>
        <dbReference type="PROSITE" id="PS51740"/>
    </source>
</evidence>
<sequence length="172" mass="18561">MTPESDHFVAITFGRRVVAKEATYATSETQHIRDRATVPGCSAAGHRDAFEAFRRASGAFLRSCHRPVFLPSDNGTPTKYGPDNDVSQGAAMTFQINITPNGRMSLPADIRKRLGLTGGGAIYLDETEDGIVLRTATQSVARAQALAKQYTGDNPDASVDAFLARRRDDSGE</sequence>
<dbReference type="InterPro" id="IPR007159">
    <property type="entry name" value="SpoVT-AbrB_dom"/>
</dbReference>
<evidence type="ECO:0000313" key="3">
    <source>
        <dbReference type="EMBL" id="MBB5712114.1"/>
    </source>
</evidence>
<gene>
    <name evidence="3" type="ORF">FHT02_003371</name>
</gene>
<dbReference type="AlphaFoldDB" id="A0A840YGX0"/>
<name>A0A840YGX0_9SPHN</name>
<proteinExistence type="predicted"/>
<accession>A0A840YGX0</accession>
<reference evidence="3 4" key="1">
    <citation type="submission" date="2020-08" db="EMBL/GenBank/DDBJ databases">
        <title>Genomic Encyclopedia of Type Strains, Phase IV (KMG-IV): sequencing the most valuable type-strain genomes for metagenomic binning, comparative biology and taxonomic classification.</title>
        <authorList>
            <person name="Goeker M."/>
        </authorList>
    </citation>
    <scope>NUCLEOTIDE SEQUENCE [LARGE SCALE GENOMIC DNA]</scope>
    <source>
        <strain evidence="3 4">DSM 26736</strain>
    </source>
</reference>
<keyword evidence="4" id="KW-1185">Reference proteome</keyword>
<dbReference type="NCBIfam" id="TIGR01439">
    <property type="entry name" value="lp_hng_hel_AbrB"/>
    <property type="match status" value="1"/>
</dbReference>
<dbReference type="SUPFAM" id="SSF89447">
    <property type="entry name" value="AbrB/MazE/MraZ-like"/>
    <property type="match status" value="1"/>
</dbReference>
<dbReference type="GO" id="GO:0003677">
    <property type="term" value="F:DNA binding"/>
    <property type="evidence" value="ECO:0007669"/>
    <property type="project" value="UniProtKB-UniRule"/>
</dbReference>
<dbReference type="SMART" id="SM00966">
    <property type="entry name" value="SpoVT_AbrB"/>
    <property type="match status" value="1"/>
</dbReference>
<dbReference type="Pfam" id="PF04014">
    <property type="entry name" value="MazE_antitoxin"/>
    <property type="match status" value="1"/>
</dbReference>
<dbReference type="Proteomes" id="UP000527143">
    <property type="component" value="Unassembled WGS sequence"/>
</dbReference>
<dbReference type="EMBL" id="JACIJF010000013">
    <property type="protein sequence ID" value="MBB5712114.1"/>
    <property type="molecule type" value="Genomic_DNA"/>
</dbReference>
<evidence type="ECO:0000256" key="1">
    <source>
        <dbReference type="PROSITE-ProRule" id="PRU01076"/>
    </source>
</evidence>
<organism evidence="3 4">
    <name type="scientific">Sphingomonas xinjiangensis</name>
    <dbReference type="NCBI Taxonomy" id="643568"/>
    <lineage>
        <taxon>Bacteria</taxon>
        <taxon>Pseudomonadati</taxon>
        <taxon>Pseudomonadota</taxon>
        <taxon>Alphaproteobacteria</taxon>
        <taxon>Sphingomonadales</taxon>
        <taxon>Sphingomonadaceae</taxon>
        <taxon>Sphingomonas</taxon>
    </lineage>
</organism>
<protein>
    <submittedName>
        <fullName evidence="3">AbrB family looped-hinge helix DNA binding protein</fullName>
    </submittedName>
</protein>